<dbReference type="AlphaFoldDB" id="A0A327RVD4"/>
<feature type="transmembrane region" description="Helical" evidence="1">
    <location>
        <begin position="41"/>
        <end position="63"/>
    </location>
</feature>
<keyword evidence="1" id="KW-0472">Membrane</keyword>
<evidence type="ECO:0000256" key="1">
    <source>
        <dbReference type="SAM" id="Phobius"/>
    </source>
</evidence>
<organism evidence="2 3">
    <name type="scientific">Pedobacter cryoconitis</name>
    <dbReference type="NCBI Taxonomy" id="188932"/>
    <lineage>
        <taxon>Bacteria</taxon>
        <taxon>Pseudomonadati</taxon>
        <taxon>Bacteroidota</taxon>
        <taxon>Sphingobacteriia</taxon>
        <taxon>Sphingobacteriales</taxon>
        <taxon>Sphingobacteriaceae</taxon>
        <taxon>Pedobacter</taxon>
    </lineage>
</organism>
<feature type="transmembrane region" description="Helical" evidence="1">
    <location>
        <begin position="75"/>
        <end position="94"/>
    </location>
</feature>
<sequence>MIVISCTIIIFLICISSGSLNVFSGILTPFLIYLVLNSESLYLSIPGLFFSLLGLFMFKVLGWDANPKKPLFWKIIQHLPSIGACVLVLIFYIIPTYSTGKEGIINFIYTSIVFLGFAFIITRSVITNPIYRLINMLYTKEEFLVRRKILAPKLESGYKSVAYYIHIRETEDGIFNINSILSIYLNYFVKGKTVEFTLKRGCLGLLYCSNFPKVV</sequence>
<dbReference type="Proteomes" id="UP000249754">
    <property type="component" value="Unassembled WGS sequence"/>
</dbReference>
<keyword evidence="1" id="KW-1133">Transmembrane helix</keyword>
<comment type="caution">
    <text evidence="2">The sequence shown here is derived from an EMBL/GenBank/DDBJ whole genome shotgun (WGS) entry which is preliminary data.</text>
</comment>
<feature type="transmembrane region" description="Helical" evidence="1">
    <location>
        <begin position="7"/>
        <end position="35"/>
    </location>
</feature>
<protein>
    <submittedName>
        <fullName evidence="2">Uncharacterized protein</fullName>
    </submittedName>
</protein>
<feature type="transmembrane region" description="Helical" evidence="1">
    <location>
        <begin position="106"/>
        <end position="126"/>
    </location>
</feature>
<proteinExistence type="predicted"/>
<dbReference type="EMBL" id="QLLR01000046">
    <property type="protein sequence ID" value="RAJ20890.1"/>
    <property type="molecule type" value="Genomic_DNA"/>
</dbReference>
<evidence type="ECO:0000313" key="2">
    <source>
        <dbReference type="EMBL" id="RAJ20890.1"/>
    </source>
</evidence>
<evidence type="ECO:0000313" key="3">
    <source>
        <dbReference type="Proteomes" id="UP000249754"/>
    </source>
</evidence>
<keyword evidence="1" id="KW-0812">Transmembrane</keyword>
<gene>
    <name evidence="2" type="ORF">LY11_05092</name>
</gene>
<reference evidence="2 3" key="1">
    <citation type="submission" date="2018-06" db="EMBL/GenBank/DDBJ databases">
        <title>Genomic Encyclopedia of Archaeal and Bacterial Type Strains, Phase II (KMG-II): from individual species to whole genera.</title>
        <authorList>
            <person name="Goeker M."/>
        </authorList>
    </citation>
    <scope>NUCLEOTIDE SEQUENCE [LARGE SCALE GENOMIC DNA]</scope>
    <source>
        <strain evidence="2 3">DSM 14825</strain>
    </source>
</reference>
<accession>A0A327RVD4</accession>
<name>A0A327RVD4_9SPHI</name>